<dbReference type="RefSeq" id="WP_244518924.1">
    <property type="nucleotide sequence ID" value="NZ_FOLL01000012.1"/>
</dbReference>
<dbReference type="InterPro" id="IPR024361">
    <property type="entry name" value="BACON"/>
</dbReference>
<feature type="signal peptide" evidence="1">
    <location>
        <begin position="1"/>
        <end position="32"/>
    </location>
</feature>
<evidence type="ECO:0000259" key="2">
    <source>
        <dbReference type="Pfam" id="PF13004"/>
    </source>
</evidence>
<dbReference type="AlphaFoldDB" id="A0A1I1JP56"/>
<name>A0A1I1JP56_9SPHI</name>
<dbReference type="CDD" id="cd14948">
    <property type="entry name" value="BACON"/>
    <property type="match status" value="1"/>
</dbReference>
<dbReference type="Proteomes" id="UP000199577">
    <property type="component" value="Unassembled WGS sequence"/>
</dbReference>
<evidence type="ECO:0000313" key="3">
    <source>
        <dbReference type="EMBL" id="SFC48308.1"/>
    </source>
</evidence>
<dbReference type="STRING" id="623281.SAMN05421747_11257"/>
<sequence>MKTNYYTNIKKASTMLLGLICLSFLVPFSSCKKDDERAVPFALKDNPSDLSVSSQGASQTFDVQTTGTWKIEPLRNERWLKIEPTEGQGDGTFTVTVDRNMSLEPRQSVLTFVVDGKVQNNILKIEQAARSPENGNGESYVNLDGLASLEVPEDGLHGRYAIRSTGEWRVEIIEGSDWFSMEPMQGRYDTGVNVSVDVNLSPDPRTARLVYYLNGEQVPGIFEVNQEGVEVILYEDFNWLNYGSAIFYTTTGETRMDSWTAGEKAMGWSYYQPDPTGVPSVYARPGFLKLGRTNYGGEVLSPKLSAVEGTQNLRVSFKAVPYQTAAGARDVTILKIGIIGPGTLSQDQFDINNWPNYTTDPNCTEIWKAPETTRTFTITGATAETQIWFLGGAYDLREGSGWTGARNVNRIFLDDILVTVLK</sequence>
<dbReference type="EMBL" id="FOLL01000012">
    <property type="protein sequence ID" value="SFC48308.1"/>
    <property type="molecule type" value="Genomic_DNA"/>
</dbReference>
<organism evidence="3 4">
    <name type="scientific">Parapedobacter composti</name>
    <dbReference type="NCBI Taxonomy" id="623281"/>
    <lineage>
        <taxon>Bacteria</taxon>
        <taxon>Pseudomonadati</taxon>
        <taxon>Bacteroidota</taxon>
        <taxon>Sphingobacteriia</taxon>
        <taxon>Sphingobacteriales</taxon>
        <taxon>Sphingobacteriaceae</taxon>
        <taxon>Parapedobacter</taxon>
    </lineage>
</organism>
<reference evidence="3 4" key="1">
    <citation type="submission" date="2016-10" db="EMBL/GenBank/DDBJ databases">
        <authorList>
            <person name="de Groot N.N."/>
        </authorList>
    </citation>
    <scope>NUCLEOTIDE SEQUENCE [LARGE SCALE GENOMIC DNA]</scope>
    <source>
        <strain evidence="3 4">DSM 22900</strain>
    </source>
</reference>
<evidence type="ECO:0000313" key="4">
    <source>
        <dbReference type="Proteomes" id="UP000199577"/>
    </source>
</evidence>
<proteinExistence type="predicted"/>
<feature type="chain" id="PRO_5011652391" evidence="1">
    <location>
        <begin position="33"/>
        <end position="422"/>
    </location>
</feature>
<gene>
    <name evidence="3" type="ORF">SAMN05421747_11257</name>
</gene>
<dbReference type="InterPro" id="IPR013783">
    <property type="entry name" value="Ig-like_fold"/>
</dbReference>
<dbReference type="Gene3D" id="2.60.40.10">
    <property type="entry name" value="Immunoglobulins"/>
    <property type="match status" value="2"/>
</dbReference>
<accession>A0A1I1JP56</accession>
<dbReference type="Pfam" id="PF13004">
    <property type="entry name" value="BACON"/>
    <property type="match status" value="1"/>
</dbReference>
<keyword evidence="1" id="KW-0732">Signal</keyword>
<evidence type="ECO:0000256" key="1">
    <source>
        <dbReference type="SAM" id="SignalP"/>
    </source>
</evidence>
<feature type="domain" description="BACON" evidence="2">
    <location>
        <begin position="76"/>
        <end position="128"/>
    </location>
</feature>
<keyword evidence="4" id="KW-1185">Reference proteome</keyword>
<protein>
    <submittedName>
        <fullName evidence="3">Putative binding domain-containing protein, N-terminal</fullName>
    </submittedName>
</protein>